<dbReference type="Gene3D" id="3.100.10.10">
    <property type="match status" value="1"/>
</dbReference>
<dbReference type="GeneID" id="41329591"/>
<reference evidence="4 5" key="2">
    <citation type="journal article" date="2024" name="Int. J. Syst. Evol. Microbiol.">
        <title>Promethearchaeum syntrophicum gen. nov., sp. nov., an anaerobic, obligately syntrophic archaeon, the first isolate of the lineage 'Asgard' archaea, and proposal of the new archaeal phylum Promethearchaeota phyl. nov. and kingdom Promethearchaeati regn. nov.</title>
        <authorList>
            <person name="Imachi H."/>
            <person name="Nobu M.K."/>
            <person name="Kato S."/>
            <person name="Takaki Y."/>
            <person name="Miyazaki M."/>
            <person name="Miyata M."/>
            <person name="Ogawara M."/>
            <person name="Saito Y."/>
            <person name="Sakai S."/>
            <person name="Tahara Y.O."/>
            <person name="Takano Y."/>
            <person name="Tasumi E."/>
            <person name="Uematsu K."/>
            <person name="Yoshimura T."/>
            <person name="Itoh T."/>
            <person name="Ohkuma M."/>
            <person name="Takai K."/>
        </authorList>
    </citation>
    <scope>NUCLEOTIDE SEQUENCE [LARGE SCALE GENOMIC DNA]</scope>
    <source>
        <strain evidence="4 5">MK-D1</strain>
    </source>
</reference>
<evidence type="ECO:0000313" key="5">
    <source>
        <dbReference type="Proteomes" id="UP000321408"/>
    </source>
</evidence>
<keyword evidence="1 4" id="KW-0689">Ribosomal protein</keyword>
<accession>A0A5B9D9T1</accession>
<dbReference type="InterPro" id="IPR021131">
    <property type="entry name" value="Ribosomal_uL15/eL18"/>
</dbReference>
<evidence type="ECO:0000256" key="2">
    <source>
        <dbReference type="ARBA" id="ARBA00023274"/>
    </source>
</evidence>
<dbReference type="RefSeq" id="WP_147662671.1">
    <property type="nucleotide sequence ID" value="NZ_CP042905.2"/>
</dbReference>
<dbReference type="Proteomes" id="UP000321408">
    <property type="component" value="Chromosome"/>
</dbReference>
<feature type="domain" description="Large ribosomal subunit protein uL15/eL18" evidence="3">
    <location>
        <begin position="52"/>
        <end position="92"/>
    </location>
</feature>
<gene>
    <name evidence="4" type="ORF">DSAG12_01598</name>
</gene>
<protein>
    <submittedName>
        <fullName evidence="4">50S ribosomal protein L18e</fullName>
    </submittedName>
</protein>
<dbReference type="KEGG" id="psyt:DSAG12_01598"/>
<evidence type="ECO:0000313" key="4">
    <source>
        <dbReference type="EMBL" id="QEE15771.1"/>
    </source>
</evidence>
<sequence>MTTPTGPSNVQKRMLARKLWKTKRPIWRDVSKRLMAPQKNRVEKNLGDLSRIAKNGDVIIVPGKILANGALDKKITIACYAISKSAAKKLEASESKRISIEELVKKYPSGKGVRIIV</sequence>
<dbReference type="OrthoDB" id="11309at2157"/>
<dbReference type="NCBIfam" id="NF003079">
    <property type="entry name" value="PRK04005.1"/>
    <property type="match status" value="1"/>
</dbReference>
<dbReference type="GO" id="GO:1990904">
    <property type="term" value="C:ribonucleoprotein complex"/>
    <property type="evidence" value="ECO:0007669"/>
    <property type="project" value="UniProtKB-KW"/>
</dbReference>
<dbReference type="Pfam" id="PF00828">
    <property type="entry name" value="Ribosomal_L27A"/>
    <property type="match status" value="1"/>
</dbReference>
<organism evidence="4 5">
    <name type="scientific">Promethearchaeum syntrophicum</name>
    <dbReference type="NCBI Taxonomy" id="2594042"/>
    <lineage>
        <taxon>Archaea</taxon>
        <taxon>Promethearchaeati</taxon>
        <taxon>Promethearchaeota</taxon>
        <taxon>Promethearchaeia</taxon>
        <taxon>Promethearchaeales</taxon>
        <taxon>Promethearchaeaceae</taxon>
        <taxon>Promethearchaeum</taxon>
    </lineage>
</organism>
<proteinExistence type="predicted"/>
<dbReference type="GO" id="GO:0005840">
    <property type="term" value="C:ribosome"/>
    <property type="evidence" value="ECO:0007669"/>
    <property type="project" value="UniProtKB-KW"/>
</dbReference>
<keyword evidence="2" id="KW-0687">Ribonucleoprotein</keyword>
<reference evidence="4 5" key="1">
    <citation type="journal article" date="2020" name="Nature">
        <title>Isolation of an archaeon at the prokaryote-eukaryote interface.</title>
        <authorList>
            <person name="Imachi H."/>
            <person name="Nobu M.K."/>
            <person name="Nakahara N."/>
            <person name="Morono Y."/>
            <person name="Ogawara M."/>
            <person name="Takaki Y."/>
            <person name="Takano Y."/>
            <person name="Uematsu K."/>
            <person name="Ikuta T."/>
            <person name="Ito M."/>
            <person name="Matsui Y."/>
            <person name="Miyazaki M."/>
            <person name="Murata K."/>
            <person name="Saito Y."/>
            <person name="Sakai S."/>
            <person name="Song C."/>
            <person name="Tasumi E."/>
            <person name="Yamanaka Y."/>
            <person name="Yamaguchi T."/>
            <person name="Kamagata Y."/>
            <person name="Tamaki H."/>
            <person name="Takai K."/>
        </authorList>
    </citation>
    <scope>NUCLEOTIDE SEQUENCE [LARGE SCALE GENOMIC DNA]</scope>
    <source>
        <strain evidence="4 5">MK-D1</strain>
    </source>
</reference>
<dbReference type="EMBL" id="CP042905">
    <property type="protein sequence ID" value="QEE15771.1"/>
    <property type="molecule type" value="Genomic_DNA"/>
</dbReference>
<dbReference type="InterPro" id="IPR036227">
    <property type="entry name" value="Ribosomal_uL15/eL18_sf"/>
</dbReference>
<keyword evidence="5" id="KW-1185">Reference proteome</keyword>
<name>A0A5B9D9T1_9ARCH</name>
<evidence type="ECO:0000256" key="1">
    <source>
        <dbReference type="ARBA" id="ARBA00022980"/>
    </source>
</evidence>
<dbReference type="AlphaFoldDB" id="A0A5B9D9T1"/>
<evidence type="ECO:0000259" key="3">
    <source>
        <dbReference type="Pfam" id="PF00828"/>
    </source>
</evidence>
<dbReference type="SUPFAM" id="SSF52080">
    <property type="entry name" value="Ribosomal proteins L15p and L18e"/>
    <property type="match status" value="1"/>
</dbReference>